<evidence type="ECO:0008006" key="3">
    <source>
        <dbReference type="Google" id="ProtNLM"/>
    </source>
</evidence>
<reference evidence="1" key="1">
    <citation type="journal article" date="2021" name="Front. Microbiol.">
        <title>Comprehensive Comparative Genomics and Phenotyping of Methylobacterium Species.</title>
        <authorList>
            <person name="Alessa O."/>
            <person name="Ogura Y."/>
            <person name="Fujitani Y."/>
            <person name="Takami H."/>
            <person name="Hayashi T."/>
            <person name="Sahin N."/>
            <person name="Tani A."/>
        </authorList>
    </citation>
    <scope>NUCLEOTIDE SEQUENCE</scope>
    <source>
        <strain evidence="1">DSM 23632</strain>
    </source>
</reference>
<dbReference type="InterPro" id="IPR009922">
    <property type="entry name" value="DUF1457"/>
</dbReference>
<reference evidence="1" key="2">
    <citation type="submission" date="2021-08" db="EMBL/GenBank/DDBJ databases">
        <authorList>
            <person name="Tani A."/>
            <person name="Ola A."/>
            <person name="Ogura Y."/>
            <person name="Katsura K."/>
            <person name="Hayashi T."/>
        </authorList>
    </citation>
    <scope>NUCLEOTIDE SEQUENCE</scope>
    <source>
        <strain evidence="1">DSM 23632</strain>
    </source>
</reference>
<gene>
    <name evidence="1" type="ORF">MPOCJGCO_0702</name>
</gene>
<dbReference type="RefSeq" id="WP_238181244.1">
    <property type="nucleotide sequence ID" value="NZ_BPRB01000041.1"/>
</dbReference>
<dbReference type="PIRSF" id="PIRSF031878">
    <property type="entry name" value="UCP031878"/>
    <property type="match status" value="1"/>
</dbReference>
<proteinExistence type="predicted"/>
<dbReference type="EMBL" id="BPRB01000041">
    <property type="protein sequence ID" value="GJE58620.1"/>
    <property type="molecule type" value="Genomic_DNA"/>
</dbReference>
<keyword evidence="2" id="KW-1185">Reference proteome</keyword>
<comment type="caution">
    <text evidence="1">The sequence shown here is derived from an EMBL/GenBank/DDBJ whole genome shotgun (WGS) entry which is preliminary data.</text>
</comment>
<sequence length="212" mass="22721">MKHPTSRMLHAYWDRLRGERAAPERAEIEPGQIRHLLADSLILELDLPLRSATLRLAGTRICALFGRELKGVPFAGLWRGFDGAGLPVAHGADPWRIVEMVALDTAGVVAGLRGTTAAGESLDLELVLLPLRHHGRTHVRALGTLSPVLAPPWLGLHPLVRLETTTLRVLSAAAPDSVGDGLPGPPHPLPAPANDLAPVRRGHLLVHHGGRP</sequence>
<organism evidence="1 2">
    <name type="scientific">Methylobacterium trifolii</name>
    <dbReference type="NCBI Taxonomy" id="1003092"/>
    <lineage>
        <taxon>Bacteria</taxon>
        <taxon>Pseudomonadati</taxon>
        <taxon>Pseudomonadota</taxon>
        <taxon>Alphaproteobacteria</taxon>
        <taxon>Hyphomicrobiales</taxon>
        <taxon>Methylobacteriaceae</taxon>
        <taxon>Methylobacterium</taxon>
    </lineage>
</organism>
<evidence type="ECO:0000313" key="2">
    <source>
        <dbReference type="Proteomes" id="UP001055057"/>
    </source>
</evidence>
<name>A0ABQ4TXN8_9HYPH</name>
<protein>
    <recommendedName>
        <fullName evidence="3">PAS domain-containing protein</fullName>
    </recommendedName>
</protein>
<dbReference type="Pfam" id="PF07310">
    <property type="entry name" value="PAS_5"/>
    <property type="match status" value="1"/>
</dbReference>
<accession>A0ABQ4TXN8</accession>
<evidence type="ECO:0000313" key="1">
    <source>
        <dbReference type="EMBL" id="GJE58620.1"/>
    </source>
</evidence>
<dbReference type="Proteomes" id="UP001055057">
    <property type="component" value="Unassembled WGS sequence"/>
</dbReference>